<feature type="region of interest" description="Disordered" evidence="1">
    <location>
        <begin position="1"/>
        <end position="30"/>
    </location>
</feature>
<name>G9L2L8_MUSPF</name>
<dbReference type="EMBL" id="JP022799">
    <property type="protein sequence ID" value="AES11397.1"/>
    <property type="molecule type" value="mRNA"/>
</dbReference>
<dbReference type="AlphaFoldDB" id="G9L2L8"/>
<protein>
    <submittedName>
        <fullName evidence="2">Uncharacterized protein</fullName>
    </submittedName>
</protein>
<proteinExistence type="evidence at transcript level"/>
<organism evidence="2">
    <name type="scientific">Mustela putorius furo</name>
    <name type="common">European domestic ferret</name>
    <name type="synonym">Mustela furo</name>
    <dbReference type="NCBI Taxonomy" id="9669"/>
    <lineage>
        <taxon>Eukaryota</taxon>
        <taxon>Metazoa</taxon>
        <taxon>Chordata</taxon>
        <taxon>Craniata</taxon>
        <taxon>Vertebrata</taxon>
        <taxon>Euteleostomi</taxon>
        <taxon>Mammalia</taxon>
        <taxon>Eutheria</taxon>
        <taxon>Laurasiatheria</taxon>
        <taxon>Carnivora</taxon>
        <taxon>Caniformia</taxon>
        <taxon>Musteloidea</taxon>
        <taxon>Mustelidae</taxon>
        <taxon>Mustelinae</taxon>
        <taxon>Mustela</taxon>
    </lineage>
</organism>
<reference evidence="2" key="1">
    <citation type="journal article" date="2013" name="J. Virol.">
        <title>Sequencing, annotation, and characterization of the influenza ferret infectome.</title>
        <authorList>
            <person name="Leon A.J."/>
            <person name="Banner D."/>
            <person name="Xu L."/>
            <person name="Ran L."/>
            <person name="Peng Z."/>
            <person name="Yi K."/>
            <person name="Chen C."/>
            <person name="Xu F."/>
            <person name="Huang J."/>
            <person name="Zhao Z."/>
            <person name="Lin Z."/>
            <person name="Huang S.H."/>
            <person name="Fang Y."/>
            <person name="Kelvin A.A."/>
            <person name="Ross T.M."/>
            <person name="Farooqui A."/>
            <person name="Kelvin D.J."/>
        </authorList>
    </citation>
    <scope>NUCLEOTIDE SEQUENCE</scope>
    <source>
        <tissue evidence="2">Lungs</tissue>
    </source>
</reference>
<sequence>GQRPDTGGAVSAPVRSCISPAGGRPGVSAPASALTRLAPRTSFLHGLYHSHPCGPPPQQPLFHLLFSGLPHPHTLRFGCFPVLSHYIFLRSRPAAHHGWFSLQERERRDQDLRCIVAAWMGLGAYLRDLPAPVLGL</sequence>
<feature type="non-terminal residue" evidence="2">
    <location>
        <position position="136"/>
    </location>
</feature>
<evidence type="ECO:0000256" key="1">
    <source>
        <dbReference type="SAM" id="MobiDB-lite"/>
    </source>
</evidence>
<evidence type="ECO:0000313" key="2">
    <source>
        <dbReference type="EMBL" id="AES11397.1"/>
    </source>
</evidence>
<feature type="non-terminal residue" evidence="2">
    <location>
        <position position="1"/>
    </location>
</feature>
<accession>G9L2L8</accession>